<reference evidence="4" key="1">
    <citation type="submission" date="2022-06" db="EMBL/GenBank/DDBJ databases">
        <authorList>
            <person name="Berger JAMES D."/>
            <person name="Berger JAMES D."/>
        </authorList>
    </citation>
    <scope>NUCLEOTIDE SEQUENCE [LARGE SCALE GENOMIC DNA]</scope>
</reference>
<name>A0A183WBP0_TRIRE</name>
<organism evidence="4 5">
    <name type="scientific">Trichobilharzia regenti</name>
    <name type="common">Nasal bird schistosome</name>
    <dbReference type="NCBI Taxonomy" id="157069"/>
    <lineage>
        <taxon>Eukaryota</taxon>
        <taxon>Metazoa</taxon>
        <taxon>Spiralia</taxon>
        <taxon>Lophotrochozoa</taxon>
        <taxon>Platyhelminthes</taxon>
        <taxon>Trematoda</taxon>
        <taxon>Digenea</taxon>
        <taxon>Strigeidida</taxon>
        <taxon>Schistosomatoidea</taxon>
        <taxon>Schistosomatidae</taxon>
        <taxon>Trichobilharzia</taxon>
    </lineage>
</organism>
<evidence type="ECO:0000256" key="2">
    <source>
        <dbReference type="ARBA" id="ARBA00017682"/>
    </source>
</evidence>
<keyword evidence="4" id="KW-1185">Reference proteome</keyword>
<proteinExistence type="inferred from homology"/>
<dbReference type="AlphaFoldDB" id="A0A183WBP0"/>
<dbReference type="InterPro" id="IPR019128">
    <property type="entry name" value="Dcc1"/>
</dbReference>
<keyword evidence="3" id="KW-0235">DNA replication</keyword>
<dbReference type="WBParaSite" id="TREG1_7060.1">
    <property type="protein sequence ID" value="TREG1_7060.1"/>
    <property type="gene ID" value="TREG1_7060"/>
</dbReference>
<sequence>MSTTRTYESMKELLECAKLDSSFTCNIFQSVKFDSSLSSEEYKLIEVPNSLADEIMKEGGNKVITLKDEYKPNNMGRVFACTNDKTFSVIEAETSNTLLLASNWWLPSTDYPKENSVIVTAIQAMKNNYFELHPCAAPSFRQLRLMLASSLYYGPVEEECESEDTISRPTYLDLETVQARLPCSKFELMLAFRRLRICEVDGHIRILDPEYLTQVIRDLFALADENAWDWRTHGFPVSASIEGLKNQHHPNVTKQIMALICAHLENRKPPDSKDTYVFPRNSQICQAVGEHLLAVINSFDLNDFLSLWKASVPNGLKPKLRRHLTCAGRAYCVITPIPSNGPSIKSENNDISSRFRCISLLRSEDLPDESVEARLSALFERSPMWPESELGSYIEELLPPQSSGENVSSKPFVQSYAFHDIADADYDSDFNYEDTCADSTESVSRTEDVPKPCSPAVGSLLSKLCRVSNSSFGRILTQRHIK</sequence>
<dbReference type="GO" id="GO:0031390">
    <property type="term" value="C:Ctf18 RFC-like complex"/>
    <property type="evidence" value="ECO:0007669"/>
    <property type="project" value="InterPro"/>
</dbReference>
<dbReference type="GO" id="GO:0006260">
    <property type="term" value="P:DNA replication"/>
    <property type="evidence" value="ECO:0007669"/>
    <property type="project" value="UniProtKB-KW"/>
</dbReference>
<dbReference type="Pfam" id="PF09724">
    <property type="entry name" value="Dcc1"/>
    <property type="match status" value="1"/>
</dbReference>
<accession>A0A183WBP0</accession>
<protein>
    <recommendedName>
        <fullName evidence="2">Sister chromatid cohesion protein DCC1</fullName>
    </recommendedName>
</protein>
<dbReference type="GO" id="GO:0034088">
    <property type="term" value="P:maintenance of mitotic sister chromatid cohesion"/>
    <property type="evidence" value="ECO:0007669"/>
    <property type="project" value="TreeGrafter"/>
</dbReference>
<evidence type="ECO:0000256" key="1">
    <source>
        <dbReference type="ARBA" id="ARBA00007017"/>
    </source>
</evidence>
<reference evidence="5" key="2">
    <citation type="submission" date="2023-11" db="UniProtKB">
        <authorList>
            <consortium name="WormBaseParasite"/>
        </authorList>
    </citation>
    <scope>IDENTIFICATION</scope>
</reference>
<dbReference type="GO" id="GO:0000775">
    <property type="term" value="C:chromosome, centromeric region"/>
    <property type="evidence" value="ECO:0007669"/>
    <property type="project" value="TreeGrafter"/>
</dbReference>
<comment type="similarity">
    <text evidence="1">Belongs to the DCC1 family.</text>
</comment>
<dbReference type="PANTHER" id="PTHR13395">
    <property type="entry name" value="SISTER CHROMATID COHESION PROTEIN DCC1-RELATED"/>
    <property type="match status" value="1"/>
</dbReference>
<dbReference type="GO" id="GO:0000785">
    <property type="term" value="C:chromatin"/>
    <property type="evidence" value="ECO:0007669"/>
    <property type="project" value="TreeGrafter"/>
</dbReference>
<dbReference type="Proteomes" id="UP000050795">
    <property type="component" value="Unassembled WGS sequence"/>
</dbReference>
<evidence type="ECO:0000313" key="5">
    <source>
        <dbReference type="WBParaSite" id="TREG1_7060.1"/>
    </source>
</evidence>
<dbReference type="OrthoDB" id="5199543at2759"/>
<evidence type="ECO:0000313" key="4">
    <source>
        <dbReference type="Proteomes" id="UP000050795"/>
    </source>
</evidence>
<dbReference type="PANTHER" id="PTHR13395:SF6">
    <property type="entry name" value="SISTER CHROMATID COHESION PROTEIN DCC1"/>
    <property type="match status" value="1"/>
</dbReference>
<evidence type="ECO:0000256" key="3">
    <source>
        <dbReference type="ARBA" id="ARBA00022705"/>
    </source>
</evidence>